<dbReference type="Proteomes" id="UP001201161">
    <property type="component" value="Unassembled WGS sequence"/>
</dbReference>
<comment type="caution">
    <text evidence="2">The sequence shown here is derived from an EMBL/GenBank/DDBJ whole genome shotgun (WGS) entry which is preliminary data.</text>
</comment>
<evidence type="ECO:0000313" key="2">
    <source>
        <dbReference type="EMBL" id="MCF6376687.1"/>
    </source>
</evidence>
<gene>
    <name evidence="2" type="ORF">L2K70_03645</name>
</gene>
<accession>A0ABS9H619</accession>
<proteinExistence type="predicted"/>
<dbReference type="RefSeq" id="WP_236399118.1">
    <property type="nucleotide sequence ID" value="NZ_JAKJHZ010000003.1"/>
</dbReference>
<evidence type="ECO:0000313" key="3">
    <source>
        <dbReference type="Proteomes" id="UP001201161"/>
    </source>
</evidence>
<organism evidence="2 3">
    <name type="scientific">Nocardioides potassii</name>
    <dbReference type="NCBI Taxonomy" id="2911371"/>
    <lineage>
        <taxon>Bacteria</taxon>
        <taxon>Bacillati</taxon>
        <taxon>Actinomycetota</taxon>
        <taxon>Actinomycetes</taxon>
        <taxon>Propionibacteriales</taxon>
        <taxon>Nocardioidaceae</taxon>
        <taxon>Nocardioides</taxon>
    </lineage>
</organism>
<dbReference type="EMBL" id="JAKJHZ010000003">
    <property type="protein sequence ID" value="MCF6376687.1"/>
    <property type="molecule type" value="Genomic_DNA"/>
</dbReference>
<feature type="region of interest" description="Disordered" evidence="1">
    <location>
        <begin position="1"/>
        <end position="30"/>
    </location>
</feature>
<evidence type="ECO:0000256" key="1">
    <source>
        <dbReference type="SAM" id="MobiDB-lite"/>
    </source>
</evidence>
<keyword evidence="3" id="KW-1185">Reference proteome</keyword>
<sequence>MTTLGQQATDVGAAHQRGRDQGTGHRFSPRTLKHPDVIGLIVVCEVCSYARMRCPGRH</sequence>
<reference evidence="2 3" key="1">
    <citation type="submission" date="2022-01" db="EMBL/GenBank/DDBJ databases">
        <title>Nocardioides sp. nov., an actinomycete isolated from mining soil.</title>
        <authorList>
            <person name="Liu L."/>
        </authorList>
    </citation>
    <scope>NUCLEOTIDE SEQUENCE [LARGE SCALE GENOMIC DNA]</scope>
    <source>
        <strain evidence="2 3">KLBMP 9356</strain>
    </source>
</reference>
<protein>
    <submittedName>
        <fullName evidence="2">Uncharacterized protein</fullName>
    </submittedName>
</protein>
<name>A0ABS9H619_9ACTN</name>